<sequence>MCVGFNDSSLHHFHLPIIKIIVSLKNHRTNSNIIIIDNHLSLSLSHGFERPSEVVPVWKALLLVLTLCAIFSISLSKMNDTTNYDQILINSEKPKPSKSHDYTFHFAIHGNVYPLGYYTVKVAIGNPPKLYDLQIDSGSDLTWVQSKPYDSCPPGSKYNPYNPNNNLQCNDPLCGAPNKKCGHFPGPCNYTMRYADGLSCSGVLVKDFISFRLDDDSIIRHSVGFGSGVDIKHQHPLYHNVHGLFGLGHGKIGILSQLSSLGYIRNVFGHCLSSKGGGRLFLGDDKTSKSFIWIPILKTTPHSLINHYRAGPVDILFDGKQQIVKGDDVIFDSGSTYTHLNRRAYKALLDRINNDIGKKLQRAMSDHPWLICWKGQNLFGYFKNIVLNFPKTNSQFILTPQSYLIVSELHNTCLGILLISIKGFENINIIGGISLQDKLVIYDNEKMQIGWSPDNCVVPLF</sequence>
<feature type="domain" description="Peptidase A1" evidence="2">
    <location>
        <begin position="118"/>
        <end position="452"/>
    </location>
</feature>
<accession>A0ABU6QHG2</accession>
<gene>
    <name evidence="3" type="ORF">PIB30_051912</name>
</gene>
<dbReference type="Proteomes" id="UP001341840">
    <property type="component" value="Unassembled WGS sequence"/>
</dbReference>
<evidence type="ECO:0000313" key="4">
    <source>
        <dbReference type="Proteomes" id="UP001341840"/>
    </source>
</evidence>
<dbReference type="InterPro" id="IPR021109">
    <property type="entry name" value="Peptidase_aspartic_dom_sf"/>
</dbReference>
<organism evidence="3 4">
    <name type="scientific">Stylosanthes scabra</name>
    <dbReference type="NCBI Taxonomy" id="79078"/>
    <lineage>
        <taxon>Eukaryota</taxon>
        <taxon>Viridiplantae</taxon>
        <taxon>Streptophyta</taxon>
        <taxon>Embryophyta</taxon>
        <taxon>Tracheophyta</taxon>
        <taxon>Spermatophyta</taxon>
        <taxon>Magnoliopsida</taxon>
        <taxon>eudicotyledons</taxon>
        <taxon>Gunneridae</taxon>
        <taxon>Pentapetalae</taxon>
        <taxon>rosids</taxon>
        <taxon>fabids</taxon>
        <taxon>Fabales</taxon>
        <taxon>Fabaceae</taxon>
        <taxon>Papilionoideae</taxon>
        <taxon>50 kb inversion clade</taxon>
        <taxon>dalbergioids sensu lato</taxon>
        <taxon>Dalbergieae</taxon>
        <taxon>Pterocarpus clade</taxon>
        <taxon>Stylosanthes</taxon>
    </lineage>
</organism>
<name>A0ABU6QHG2_9FABA</name>
<dbReference type="InterPro" id="IPR033121">
    <property type="entry name" value="PEPTIDASE_A1"/>
</dbReference>
<comment type="similarity">
    <text evidence="1">Belongs to the peptidase A1 family.</text>
</comment>
<dbReference type="Gene3D" id="2.40.70.10">
    <property type="entry name" value="Acid Proteases"/>
    <property type="match status" value="2"/>
</dbReference>
<reference evidence="3 4" key="1">
    <citation type="journal article" date="2023" name="Plants (Basel)">
        <title>Bridging the Gap: Combining Genomics and Transcriptomics Approaches to Understand Stylosanthes scabra, an Orphan Legume from the Brazilian Caatinga.</title>
        <authorList>
            <person name="Ferreira-Neto J.R.C."/>
            <person name="da Silva M.D."/>
            <person name="Binneck E."/>
            <person name="de Melo N.F."/>
            <person name="da Silva R.H."/>
            <person name="de Melo A.L.T.M."/>
            <person name="Pandolfi V."/>
            <person name="Bustamante F.O."/>
            <person name="Brasileiro-Vidal A.C."/>
            <person name="Benko-Iseppon A.M."/>
        </authorList>
    </citation>
    <scope>NUCLEOTIDE SEQUENCE [LARGE SCALE GENOMIC DNA]</scope>
    <source>
        <tissue evidence="3">Leaves</tissue>
    </source>
</reference>
<dbReference type="InterPro" id="IPR032861">
    <property type="entry name" value="TAXi_N"/>
</dbReference>
<evidence type="ECO:0000256" key="1">
    <source>
        <dbReference type="ARBA" id="ARBA00007447"/>
    </source>
</evidence>
<dbReference type="SUPFAM" id="SSF50630">
    <property type="entry name" value="Acid proteases"/>
    <property type="match status" value="1"/>
</dbReference>
<dbReference type="EMBL" id="JASCZI010000372">
    <property type="protein sequence ID" value="MED6111384.1"/>
    <property type="molecule type" value="Genomic_DNA"/>
</dbReference>
<evidence type="ECO:0000259" key="2">
    <source>
        <dbReference type="PROSITE" id="PS51767"/>
    </source>
</evidence>
<dbReference type="PROSITE" id="PS51767">
    <property type="entry name" value="PEPTIDASE_A1"/>
    <property type="match status" value="1"/>
</dbReference>
<proteinExistence type="inferred from homology"/>
<dbReference type="InterPro" id="IPR001461">
    <property type="entry name" value="Aspartic_peptidase_A1"/>
</dbReference>
<dbReference type="Pfam" id="PF14543">
    <property type="entry name" value="TAXi_N"/>
    <property type="match status" value="1"/>
</dbReference>
<dbReference type="PANTHER" id="PTHR13683">
    <property type="entry name" value="ASPARTYL PROTEASES"/>
    <property type="match status" value="1"/>
</dbReference>
<comment type="caution">
    <text evidence="3">The sequence shown here is derived from an EMBL/GenBank/DDBJ whole genome shotgun (WGS) entry which is preliminary data.</text>
</comment>
<dbReference type="PANTHER" id="PTHR13683:SF227">
    <property type="entry name" value="EUKARYOTIC ASPARTYL PROTEASE FAMILY PROTEIN"/>
    <property type="match status" value="1"/>
</dbReference>
<dbReference type="InterPro" id="IPR032799">
    <property type="entry name" value="TAXi_C"/>
</dbReference>
<keyword evidence="4" id="KW-1185">Reference proteome</keyword>
<dbReference type="Pfam" id="PF14541">
    <property type="entry name" value="TAXi_C"/>
    <property type="match status" value="1"/>
</dbReference>
<evidence type="ECO:0000313" key="3">
    <source>
        <dbReference type="EMBL" id="MED6111384.1"/>
    </source>
</evidence>
<protein>
    <recommendedName>
        <fullName evidence="2">Peptidase A1 domain-containing protein</fullName>
    </recommendedName>
</protein>